<organism evidence="2 3">
    <name type="scientific">Roseospira goensis</name>
    <dbReference type="NCBI Taxonomy" id="391922"/>
    <lineage>
        <taxon>Bacteria</taxon>
        <taxon>Pseudomonadati</taxon>
        <taxon>Pseudomonadota</taxon>
        <taxon>Alphaproteobacteria</taxon>
        <taxon>Rhodospirillales</taxon>
        <taxon>Rhodospirillaceae</taxon>
        <taxon>Roseospira</taxon>
    </lineage>
</organism>
<dbReference type="Proteomes" id="UP000555728">
    <property type="component" value="Unassembled WGS sequence"/>
</dbReference>
<protein>
    <submittedName>
        <fullName evidence="2">Uncharacterized protein</fullName>
    </submittedName>
</protein>
<feature type="transmembrane region" description="Helical" evidence="1">
    <location>
        <begin position="60"/>
        <end position="85"/>
    </location>
</feature>
<dbReference type="AlphaFoldDB" id="A0A7W6RX88"/>
<evidence type="ECO:0000313" key="2">
    <source>
        <dbReference type="EMBL" id="MBB4284410.1"/>
    </source>
</evidence>
<comment type="caution">
    <text evidence="2">The sequence shown here is derived from an EMBL/GenBank/DDBJ whole genome shotgun (WGS) entry which is preliminary data.</text>
</comment>
<keyword evidence="1" id="KW-1133">Transmembrane helix</keyword>
<evidence type="ECO:0000256" key="1">
    <source>
        <dbReference type="SAM" id="Phobius"/>
    </source>
</evidence>
<proteinExistence type="predicted"/>
<keyword evidence="1" id="KW-0472">Membrane</keyword>
<name>A0A7W6RX88_9PROT</name>
<dbReference type="RefSeq" id="WP_184430884.1">
    <property type="nucleotide sequence ID" value="NZ_JACIGI010000001.1"/>
</dbReference>
<reference evidence="2 3" key="1">
    <citation type="submission" date="2020-08" db="EMBL/GenBank/DDBJ databases">
        <title>Genome sequencing of Purple Non-Sulfur Bacteria from various extreme environments.</title>
        <authorList>
            <person name="Mayer M."/>
        </authorList>
    </citation>
    <scope>NUCLEOTIDE SEQUENCE [LARGE SCALE GENOMIC DNA]</scope>
    <source>
        <strain evidence="2 3">JA135</strain>
    </source>
</reference>
<gene>
    <name evidence="2" type="ORF">GGD88_000116</name>
</gene>
<accession>A0A7W6RX88</accession>
<sequence length="99" mass="10502">MILIRFLGWIMIVVASVAASAEAVLALGPGARPALATGEIWTLLSGVPARTAGAPDHWLEVMAASVMLLPAWLAIGLLGLGFVLIGRWRRRKPRLSSFG</sequence>
<keyword evidence="3" id="KW-1185">Reference proteome</keyword>
<dbReference type="EMBL" id="JACIGI010000001">
    <property type="protein sequence ID" value="MBB4284410.1"/>
    <property type="molecule type" value="Genomic_DNA"/>
</dbReference>
<keyword evidence="1" id="KW-0812">Transmembrane</keyword>
<evidence type="ECO:0000313" key="3">
    <source>
        <dbReference type="Proteomes" id="UP000555728"/>
    </source>
</evidence>